<name>A0A7R9DEE9_TIMPO</name>
<dbReference type="EMBL" id="OD006660">
    <property type="protein sequence ID" value="CAD7413217.1"/>
    <property type="molecule type" value="Genomic_DNA"/>
</dbReference>
<evidence type="ECO:0000256" key="1">
    <source>
        <dbReference type="SAM" id="MobiDB-lite"/>
    </source>
</evidence>
<evidence type="ECO:0000313" key="2">
    <source>
        <dbReference type="EMBL" id="CAD7413217.1"/>
    </source>
</evidence>
<dbReference type="AlphaFoldDB" id="A0A7R9DEE9"/>
<feature type="region of interest" description="Disordered" evidence="1">
    <location>
        <begin position="259"/>
        <end position="280"/>
    </location>
</feature>
<organism evidence="2">
    <name type="scientific">Timema poppense</name>
    <name type="common">Walking stick</name>
    <dbReference type="NCBI Taxonomy" id="170557"/>
    <lineage>
        <taxon>Eukaryota</taxon>
        <taxon>Metazoa</taxon>
        <taxon>Ecdysozoa</taxon>
        <taxon>Arthropoda</taxon>
        <taxon>Hexapoda</taxon>
        <taxon>Insecta</taxon>
        <taxon>Pterygota</taxon>
        <taxon>Neoptera</taxon>
        <taxon>Polyneoptera</taxon>
        <taxon>Phasmatodea</taxon>
        <taxon>Timematodea</taxon>
        <taxon>Timematoidea</taxon>
        <taxon>Timematidae</taxon>
        <taxon>Timema</taxon>
    </lineage>
</organism>
<sequence length="327" mass="37676">MVSQTVRREEISERDSFSAQYHLRAYAKKLVLELQLCAEAPFMFEDIIKDVHICKGSEDLPMSYIFTNIYLFHSLVTSPQDVYHFHSLVTSPQYVYHFHSLVTSPQDVYLFHSLVTSPQDVYLFHSLVTSPQDVYHFHSQVTSPQDVYHFHSLVTNLRELYRRGLSPVTSSPNLSVRLYREAVLANESSADSCQENKVSLEELENIPGLMENAPLNDFTPTFKTSRHHNHPPQLKLTASTHRDTTIKLKMEKFILHPALPASPTQPSQPTPPPLSFKTLRPPLSLYRHPSLVPYPQTEVPSLTEGLLQTKDRKWEEEECDMEWQTSK</sequence>
<reference evidence="2" key="1">
    <citation type="submission" date="2020-11" db="EMBL/GenBank/DDBJ databases">
        <authorList>
            <person name="Tran Van P."/>
        </authorList>
    </citation>
    <scope>NUCLEOTIDE SEQUENCE</scope>
</reference>
<accession>A0A7R9DEE9</accession>
<proteinExistence type="predicted"/>
<protein>
    <submittedName>
        <fullName evidence="2">Uncharacterized protein</fullName>
    </submittedName>
</protein>
<gene>
    <name evidence="2" type="ORF">TPSB3V08_LOCUS8883</name>
</gene>